<dbReference type="CDD" id="cd00338">
    <property type="entry name" value="Ser_Recombinase"/>
    <property type="match status" value="1"/>
</dbReference>
<dbReference type="Pfam" id="PF13408">
    <property type="entry name" value="Zn_ribbon_recom"/>
    <property type="match status" value="1"/>
</dbReference>
<gene>
    <name evidence="3" type="ORF">P7D85_14300</name>
</gene>
<sequence>MKQQTLTHKPNAVNLNRQQRRALGITVAVGYTRVSTVGQVEDGLSLVTQEEKVIQRAEELGVQYLMTYTDGGISGGDIEHRAGILQLLEDAEKGLFDCVIIYSISRISRDLTDFLSIASTLEKYDIQLISLSEMIDTSNSSGNFSRNIVAVAAQYERERTSELVSENMDMIAKEGRFTGGQMLGYRSGVDEEGRKTLIIEPEGAAIVQVIYEKYAAGEGYRAIANYLNKQGSKTVTGKAFSAGGVKTILSNQKYGGIIEYGKYRQWKKKRRRGLNLNPIVQKGIHQPIIEEGLFQKVRERIELEQKQPNWNHRGMNVLTGLLKCPVCHGPMAASNVTNTLKDGTKKKLRYYSCANFRNKGASVCSANSIRADHAEQFVADRLRELVTMPEFLSSLVKEINQKILEEIRPLEQELAVLLGDIEELNEKLETWKNFELITSDFPEEIILRKNEVKEQLMFAKQREREILAVLEHQHQKVTIGDTERLFQALDKFLQTANKSAIKQVYRTFIQEVKFDPLNKDDLKITMAFDDTVIHQLNQIYQETVSKQTDTVFFVLERPFTVVV</sequence>
<keyword evidence="4" id="KW-1185">Reference proteome</keyword>
<accession>A0ABU3F1D8</accession>
<dbReference type="PANTHER" id="PTHR30461">
    <property type="entry name" value="DNA-INVERTASE FROM LAMBDOID PROPHAGE"/>
    <property type="match status" value="1"/>
</dbReference>
<dbReference type="PANTHER" id="PTHR30461:SF23">
    <property type="entry name" value="DNA RECOMBINASE-RELATED"/>
    <property type="match status" value="1"/>
</dbReference>
<name>A0ABU3F1D8_9ENTE</name>
<dbReference type="Pfam" id="PF00239">
    <property type="entry name" value="Resolvase"/>
    <property type="match status" value="1"/>
</dbReference>
<protein>
    <submittedName>
        <fullName evidence="3">Recombinase family protein</fullName>
    </submittedName>
</protein>
<dbReference type="SUPFAM" id="SSF53041">
    <property type="entry name" value="Resolvase-like"/>
    <property type="match status" value="1"/>
</dbReference>
<feature type="domain" description="Recombinase" evidence="2">
    <location>
        <begin position="182"/>
        <end position="309"/>
    </location>
</feature>
<dbReference type="InterPro" id="IPR006119">
    <property type="entry name" value="Resolv_N"/>
</dbReference>
<reference evidence="3 4" key="1">
    <citation type="submission" date="2023-03" db="EMBL/GenBank/DDBJ databases">
        <authorList>
            <person name="Shen W."/>
            <person name="Cai J."/>
        </authorList>
    </citation>
    <scope>NUCLEOTIDE SEQUENCE [LARGE SCALE GENOMIC DNA]</scope>
    <source>
        <strain evidence="3 4">D6-4</strain>
    </source>
</reference>
<dbReference type="Proteomes" id="UP001252875">
    <property type="component" value="Unassembled WGS sequence"/>
</dbReference>
<dbReference type="PROSITE" id="PS51736">
    <property type="entry name" value="RECOMBINASES_3"/>
    <property type="match status" value="1"/>
</dbReference>
<dbReference type="InterPro" id="IPR011109">
    <property type="entry name" value="DNA_bind_recombinase_dom"/>
</dbReference>
<comment type="caution">
    <text evidence="3">The sequence shown here is derived from an EMBL/GenBank/DDBJ whole genome shotgun (WGS) entry which is preliminary data.</text>
</comment>
<evidence type="ECO:0000313" key="3">
    <source>
        <dbReference type="EMBL" id="MDT2600954.1"/>
    </source>
</evidence>
<dbReference type="SMART" id="SM00857">
    <property type="entry name" value="Resolvase"/>
    <property type="match status" value="1"/>
</dbReference>
<proteinExistence type="predicted"/>
<feature type="domain" description="Resolvase/invertase-type recombinase catalytic" evidence="1">
    <location>
        <begin position="27"/>
        <end position="175"/>
    </location>
</feature>
<dbReference type="Gene3D" id="3.40.50.1390">
    <property type="entry name" value="Resolvase, N-terminal catalytic domain"/>
    <property type="match status" value="1"/>
</dbReference>
<evidence type="ECO:0000313" key="4">
    <source>
        <dbReference type="Proteomes" id="UP001252875"/>
    </source>
</evidence>
<dbReference type="RefSeq" id="WP_311822957.1">
    <property type="nucleotide sequence ID" value="NZ_JARPYF010000008.1"/>
</dbReference>
<evidence type="ECO:0000259" key="2">
    <source>
        <dbReference type="PROSITE" id="PS51737"/>
    </source>
</evidence>
<dbReference type="InterPro" id="IPR036162">
    <property type="entry name" value="Resolvase-like_N_sf"/>
</dbReference>
<evidence type="ECO:0000259" key="1">
    <source>
        <dbReference type="PROSITE" id="PS51736"/>
    </source>
</evidence>
<dbReference type="Pfam" id="PF07508">
    <property type="entry name" value="Recombinase"/>
    <property type="match status" value="1"/>
</dbReference>
<organism evidence="3 4">
    <name type="scientific">Enterococcus hulanensis</name>
    <dbReference type="NCBI Taxonomy" id="2559929"/>
    <lineage>
        <taxon>Bacteria</taxon>
        <taxon>Bacillati</taxon>
        <taxon>Bacillota</taxon>
        <taxon>Bacilli</taxon>
        <taxon>Lactobacillales</taxon>
        <taxon>Enterococcaceae</taxon>
        <taxon>Enterococcus</taxon>
    </lineage>
</organism>
<dbReference type="InterPro" id="IPR038109">
    <property type="entry name" value="DNA_bind_recomb_sf"/>
</dbReference>
<dbReference type="InterPro" id="IPR050639">
    <property type="entry name" value="SSR_resolvase"/>
</dbReference>
<dbReference type="Gene3D" id="3.90.1750.20">
    <property type="entry name" value="Putative Large Serine Recombinase, Chain B, Domain 2"/>
    <property type="match status" value="1"/>
</dbReference>
<dbReference type="PROSITE" id="PS51737">
    <property type="entry name" value="RECOMBINASE_DNA_BIND"/>
    <property type="match status" value="1"/>
</dbReference>
<dbReference type="InterPro" id="IPR025827">
    <property type="entry name" value="Zn_ribbon_recom_dom"/>
</dbReference>
<dbReference type="EMBL" id="JARPYI010000008">
    <property type="protein sequence ID" value="MDT2600954.1"/>
    <property type="molecule type" value="Genomic_DNA"/>
</dbReference>